<evidence type="ECO:0000313" key="4">
    <source>
        <dbReference type="Proteomes" id="UP000005730"/>
    </source>
</evidence>
<keyword evidence="1" id="KW-0472">Membrane</keyword>
<dbReference type="eggNOG" id="COG3437">
    <property type="taxonomic scope" value="Bacteria"/>
</dbReference>
<dbReference type="PROSITE" id="PS51832">
    <property type="entry name" value="HD_GYP"/>
    <property type="match status" value="1"/>
</dbReference>
<dbReference type="STRING" id="926567.TheveDRAFT_0077"/>
<protein>
    <submittedName>
        <fullName evidence="3">HD-GYP domain-containing protein</fullName>
    </submittedName>
</protein>
<feature type="transmembrane region" description="Helical" evidence="1">
    <location>
        <begin position="12"/>
        <end position="31"/>
    </location>
</feature>
<evidence type="ECO:0000256" key="1">
    <source>
        <dbReference type="SAM" id="Phobius"/>
    </source>
</evidence>
<dbReference type="SUPFAM" id="SSF55781">
    <property type="entry name" value="GAF domain-like"/>
    <property type="match status" value="1"/>
</dbReference>
<dbReference type="AlphaFoldDB" id="H0UMY7"/>
<gene>
    <name evidence="3" type="ORF">TheveDRAFT_0077</name>
</gene>
<proteinExistence type="predicted"/>
<sequence length="720" mass="82196">MTSFKRLFVRWFWFFASLGAFMLFLQGAYLFKSVLRDQQRNAWDATENMASNLVRYLDSELVKASYIAAVPYKAETYFPEVELLVRILEDQVEESFRGSLPNGMHLRELERLRGVWEVSGLYNPDGHPQFVTVRELEGNEYLVGIRMDEKSLGFHGSSLVLPVLTGEDGRVIWAENGPFGRHFALLGWVDREMLNCSSWSRGRIDDGRAYWAKCFRVQSMRLLVVVPEGEILGRVLSGSAVPIVMSFMMLGILFLFYMLWRNQVMPDVRDITDFFKKMEKDLSGLRCPEELSQVIDNLSKDVENRKSRCRLEELHSVLSGLGAAMRVLWSQQEEINAFGEEVAAMNASLAESNDILRKREQIWGQTLQVAKLVRSGYQAPDEVGRIADTIREMLSAFGVVVDRLEGDTLIPVAYSGYDEGLPPEPVNIHSSLIGRAVKEGLIWAEDVRKEPGYLTLHEAVVTEVAMGLSHMGRPVGGLTVSFTERRRRDEVMLETLIPVASVLAGFLDASKSRQEIRESYYYLYLAQKLQEITGIYHNETEEHLSRIGAYVTRISRDLGRTHQEVEDMGIFARLHDIGKLKVPHNILSKPSGLTGDEFELVKRHTIWGAEIVGDAEWLAMARRVCLTHHEKWDGSGYPFGLSGQQIPWEGRVMALADIYDALRSNRSYKRGFSHEEAVRIILVGDGRTRPEHFAPEVLEWFRQNHEVMGSIFDRFRDREE</sequence>
<dbReference type="InterPro" id="IPR029016">
    <property type="entry name" value="GAF-like_dom_sf"/>
</dbReference>
<accession>H0UMY7</accession>
<evidence type="ECO:0000313" key="3">
    <source>
        <dbReference type="EMBL" id="EHM09266.1"/>
    </source>
</evidence>
<dbReference type="InterPro" id="IPR037522">
    <property type="entry name" value="HD_GYP_dom"/>
</dbReference>
<reference evidence="3 4" key="1">
    <citation type="submission" date="2011-10" db="EMBL/GenBank/DDBJ databases">
        <title>The Noncontiguous Finished genome of Thermanaerovibrio velox DSM 12556.</title>
        <authorList>
            <consortium name="US DOE Joint Genome Institute (JGI-PGF)"/>
            <person name="Lucas S."/>
            <person name="Copeland A."/>
            <person name="Lapidus A."/>
            <person name="Glavina del Rio T."/>
            <person name="Dalin E."/>
            <person name="Tice H."/>
            <person name="Bruce D."/>
            <person name="Goodwin L."/>
            <person name="Pitluck S."/>
            <person name="Peters L."/>
            <person name="Mikhailova N."/>
            <person name="Teshima H."/>
            <person name="Kyrpides N."/>
            <person name="Mavromatis K."/>
            <person name="Ivanova N."/>
            <person name="Markowitz V."/>
            <person name="Cheng J.-F."/>
            <person name="Hugenholtz P."/>
            <person name="Woyke T."/>
            <person name="Wu D."/>
            <person name="Spring S."/>
            <person name="Brambilla E.-M."/>
            <person name="Klenk H.-P."/>
            <person name="Eisen J.A."/>
        </authorList>
    </citation>
    <scope>NUCLEOTIDE SEQUENCE [LARGE SCALE GENOMIC DNA]</scope>
    <source>
        <strain evidence="3 4">DSM 12556</strain>
    </source>
</reference>
<feature type="transmembrane region" description="Helical" evidence="1">
    <location>
        <begin position="240"/>
        <end position="260"/>
    </location>
</feature>
<dbReference type="PANTHER" id="PTHR45228:SF8">
    <property type="entry name" value="TWO-COMPONENT RESPONSE REGULATOR-RELATED"/>
    <property type="match status" value="1"/>
</dbReference>
<keyword evidence="1" id="KW-1133">Transmembrane helix</keyword>
<dbReference type="InterPro" id="IPR052020">
    <property type="entry name" value="Cyclic_di-GMP/3'3'-cGAMP_PDE"/>
</dbReference>
<evidence type="ECO:0000259" key="2">
    <source>
        <dbReference type="PROSITE" id="PS51832"/>
    </source>
</evidence>
<dbReference type="HOGENOM" id="CLU_023162_0_0_0"/>
<dbReference type="CDD" id="cd00077">
    <property type="entry name" value="HDc"/>
    <property type="match status" value="1"/>
</dbReference>
<dbReference type="PANTHER" id="PTHR45228">
    <property type="entry name" value="CYCLIC DI-GMP PHOSPHODIESTERASE TM_0186-RELATED"/>
    <property type="match status" value="1"/>
</dbReference>
<keyword evidence="4" id="KW-1185">Reference proteome</keyword>
<keyword evidence="1" id="KW-0812">Transmembrane</keyword>
<dbReference type="Pfam" id="PF13487">
    <property type="entry name" value="HD_5"/>
    <property type="match status" value="1"/>
</dbReference>
<dbReference type="SUPFAM" id="SSF109604">
    <property type="entry name" value="HD-domain/PDEase-like"/>
    <property type="match status" value="1"/>
</dbReference>
<dbReference type="InterPro" id="IPR003607">
    <property type="entry name" value="HD/PDEase_dom"/>
</dbReference>
<dbReference type="SMART" id="SM00471">
    <property type="entry name" value="HDc"/>
    <property type="match status" value="1"/>
</dbReference>
<dbReference type="Gene3D" id="3.30.450.40">
    <property type="match status" value="1"/>
</dbReference>
<feature type="domain" description="HD-GYP" evidence="2">
    <location>
        <begin position="518"/>
        <end position="717"/>
    </location>
</feature>
<dbReference type="Proteomes" id="UP000005730">
    <property type="component" value="Chromosome"/>
</dbReference>
<dbReference type="Gene3D" id="1.10.3210.10">
    <property type="entry name" value="Hypothetical protein af1432"/>
    <property type="match status" value="1"/>
</dbReference>
<organism evidence="3 4">
    <name type="scientific">Thermanaerovibrio velox DSM 12556</name>
    <dbReference type="NCBI Taxonomy" id="926567"/>
    <lineage>
        <taxon>Bacteria</taxon>
        <taxon>Thermotogati</taxon>
        <taxon>Synergistota</taxon>
        <taxon>Synergistia</taxon>
        <taxon>Synergistales</taxon>
        <taxon>Synergistaceae</taxon>
        <taxon>Thermanaerovibrio</taxon>
    </lineage>
</organism>
<dbReference type="EMBL" id="CM001377">
    <property type="protein sequence ID" value="EHM09266.1"/>
    <property type="molecule type" value="Genomic_DNA"/>
</dbReference>
<name>H0UMY7_9BACT</name>